<gene>
    <name evidence="3" type="ORF">CLOHIR_02282</name>
</gene>
<dbReference type="Pfam" id="PF14319">
    <property type="entry name" value="Zn_Tnp_IS91"/>
    <property type="match status" value="1"/>
</dbReference>
<feature type="non-terminal residue" evidence="3">
    <location>
        <position position="1"/>
    </location>
</feature>
<evidence type="ECO:0000259" key="2">
    <source>
        <dbReference type="Pfam" id="PF14319"/>
    </source>
</evidence>
<dbReference type="InterPro" id="IPR026889">
    <property type="entry name" value="Zn_Tnp"/>
</dbReference>
<dbReference type="InterPro" id="IPR007069">
    <property type="entry name" value="Transposase_32"/>
</dbReference>
<evidence type="ECO:0000259" key="1">
    <source>
        <dbReference type="Pfam" id="PF04986"/>
    </source>
</evidence>
<comment type="caution">
    <text evidence="3">The sequence shown here is derived from an EMBL/GenBank/DDBJ whole genome shotgun (WGS) entry which is preliminary data.</text>
</comment>
<dbReference type="eggNOG" id="ENOG502ZBDB">
    <property type="taxonomic scope" value="Bacteria"/>
</dbReference>
<proteinExistence type="predicted"/>
<dbReference type="STRING" id="500633.CLOHIR_02282"/>
<accession>B6G2B9</accession>
<feature type="domain" description="Transposase IS801/IS1294" evidence="1">
    <location>
        <begin position="127"/>
        <end position="193"/>
    </location>
</feature>
<dbReference type="AlphaFoldDB" id="B6G2B9"/>
<dbReference type="PANTHER" id="PTHR37023:SF1">
    <property type="entry name" value="ISSOD25 TRANSPOSASE TNPA_ISSOD25"/>
    <property type="match status" value="1"/>
</dbReference>
<feature type="non-terminal residue" evidence="3">
    <location>
        <position position="202"/>
    </location>
</feature>
<feature type="domain" description="Transposase zinc-binding" evidence="2">
    <location>
        <begin position="4"/>
        <end position="86"/>
    </location>
</feature>
<dbReference type="HOGENOM" id="CLU_1362901_0_0_9"/>
<evidence type="ECO:0000313" key="4">
    <source>
        <dbReference type="Proteomes" id="UP000003178"/>
    </source>
</evidence>
<dbReference type="Proteomes" id="UP000003178">
    <property type="component" value="Unassembled WGS sequence"/>
</dbReference>
<dbReference type="RefSeq" id="WP_006441218.1">
    <property type="nucleotide sequence ID" value="NZ_DS995694.1"/>
</dbReference>
<name>B6G2B9_PEPHT</name>
<dbReference type="GO" id="GO:0004803">
    <property type="term" value="F:transposase activity"/>
    <property type="evidence" value="ECO:0007669"/>
    <property type="project" value="InterPro"/>
</dbReference>
<evidence type="ECO:0000313" key="3">
    <source>
        <dbReference type="EMBL" id="EEA84081.1"/>
    </source>
</evidence>
<dbReference type="PANTHER" id="PTHR37023">
    <property type="entry name" value="TRANSPOSASE"/>
    <property type="match status" value="1"/>
</dbReference>
<protein>
    <recommendedName>
        <fullName evidence="5">Transposase zinc-binding domain-containing protein</fullName>
    </recommendedName>
</protein>
<dbReference type="GO" id="GO:0003677">
    <property type="term" value="F:DNA binding"/>
    <property type="evidence" value="ECO:0007669"/>
    <property type="project" value="InterPro"/>
</dbReference>
<dbReference type="EMBL" id="ABWP01000095">
    <property type="protein sequence ID" value="EEA84081.1"/>
    <property type="molecule type" value="Genomic_DNA"/>
</dbReference>
<keyword evidence="4" id="KW-1185">Reference proteome</keyword>
<dbReference type="Pfam" id="PF04986">
    <property type="entry name" value="Y2_Tnp"/>
    <property type="match status" value="1"/>
</dbReference>
<sequence length="202" mass="24281">LKYWNKVRREMRDQIENTVIKALNCGNIEKGYIKHKCIDCGEEYIQGFTCKSKFCTKCGRKYSMEWAEKQVENILDVSHRHAVFTIPEELRVYFYRKRELLKDLQDATYKVLDSFHKKKTNGDYELGVIAVVHTFGGDLKWNPHIHALYTEGGIDRNNKWFKKLDFIPYTYMKKVWRKLVLDIIKNNFRDRKTRNLINKLYK</sequence>
<reference evidence="3 4" key="2">
    <citation type="submission" date="2008-10" db="EMBL/GenBank/DDBJ databases">
        <title>Draft genome sequence of Clostridium hiranonis (DSM 13275).</title>
        <authorList>
            <person name="Sudarsanam P."/>
            <person name="Ley R."/>
            <person name="Guruge J."/>
            <person name="Turnbaugh P.J."/>
            <person name="Mahowald M."/>
            <person name="Liep D."/>
            <person name="Gordon J."/>
        </authorList>
    </citation>
    <scope>NUCLEOTIDE SEQUENCE [LARGE SCALE GENOMIC DNA]</scope>
    <source>
        <strain evidence="3 4">DSM 13275</strain>
    </source>
</reference>
<evidence type="ECO:0008006" key="5">
    <source>
        <dbReference type="Google" id="ProtNLM"/>
    </source>
</evidence>
<organism evidence="3 4">
    <name type="scientific">Peptacetobacter hiranonis (strain DSM 13275 / JCM 10541 / KCTC 15199 / TO-931)</name>
    <name type="common">Clostridium hiranonis</name>
    <dbReference type="NCBI Taxonomy" id="500633"/>
    <lineage>
        <taxon>Bacteria</taxon>
        <taxon>Bacillati</taxon>
        <taxon>Bacillota</taxon>
        <taxon>Clostridia</taxon>
        <taxon>Peptostreptococcales</taxon>
        <taxon>Peptostreptococcaceae</taxon>
        <taxon>Peptacetobacter</taxon>
    </lineage>
</organism>
<dbReference type="GO" id="GO:0006313">
    <property type="term" value="P:DNA transposition"/>
    <property type="evidence" value="ECO:0007669"/>
    <property type="project" value="InterPro"/>
</dbReference>
<reference evidence="3 4" key="1">
    <citation type="submission" date="2008-09" db="EMBL/GenBank/DDBJ databases">
        <authorList>
            <person name="Fulton L."/>
            <person name="Clifton S."/>
            <person name="Fulton B."/>
            <person name="Xu J."/>
            <person name="Minx P."/>
            <person name="Pepin K.H."/>
            <person name="Johnson M."/>
            <person name="Thiruvilangam P."/>
            <person name="Bhonagiri V."/>
            <person name="Nash W.E."/>
            <person name="Mardis E.R."/>
            <person name="Wilson R.K."/>
        </authorList>
    </citation>
    <scope>NUCLEOTIDE SEQUENCE [LARGE SCALE GENOMIC DNA]</scope>
    <source>
        <strain evidence="3 4">DSM 13275</strain>
    </source>
</reference>